<organism evidence="2 3">
    <name type="scientific">Paenibacillus residui</name>
    <dbReference type="NCBI Taxonomy" id="629724"/>
    <lineage>
        <taxon>Bacteria</taxon>
        <taxon>Bacillati</taxon>
        <taxon>Bacillota</taxon>
        <taxon>Bacilli</taxon>
        <taxon>Bacillales</taxon>
        <taxon>Paenibacillaceae</taxon>
        <taxon>Paenibacillus</taxon>
    </lineage>
</organism>
<feature type="domain" description="Putative zinc ribbon" evidence="1">
    <location>
        <begin position="5"/>
        <end position="83"/>
    </location>
</feature>
<accession>A0ABW3DHA4</accession>
<protein>
    <submittedName>
        <fullName evidence="2">Zinc ribbon domain-containing protein</fullName>
    </submittedName>
</protein>
<evidence type="ECO:0000259" key="1">
    <source>
        <dbReference type="Pfam" id="PF12674"/>
    </source>
</evidence>
<dbReference type="EMBL" id="JBHTIU010000086">
    <property type="protein sequence ID" value="MFD0871639.1"/>
    <property type="molecule type" value="Genomic_DNA"/>
</dbReference>
<evidence type="ECO:0000313" key="2">
    <source>
        <dbReference type="EMBL" id="MFD0871639.1"/>
    </source>
</evidence>
<comment type="caution">
    <text evidence="2">The sequence shown here is derived from an EMBL/GenBank/DDBJ whole genome shotgun (WGS) entry which is preliminary data.</text>
</comment>
<proteinExistence type="predicted"/>
<sequence>MKASYCQSCGMPMEEQQRAREMDGTVNEEFCLYCYENGEFKQPELTMEQMIEICVPYMKETGMPEQQARAILQEQLPTLSRWKAAGA</sequence>
<evidence type="ECO:0000313" key="3">
    <source>
        <dbReference type="Proteomes" id="UP001597120"/>
    </source>
</evidence>
<reference evidence="3" key="1">
    <citation type="journal article" date="2019" name="Int. J. Syst. Evol. Microbiol.">
        <title>The Global Catalogue of Microorganisms (GCM) 10K type strain sequencing project: providing services to taxonomists for standard genome sequencing and annotation.</title>
        <authorList>
            <consortium name="The Broad Institute Genomics Platform"/>
            <consortium name="The Broad Institute Genome Sequencing Center for Infectious Disease"/>
            <person name="Wu L."/>
            <person name="Ma J."/>
        </authorList>
    </citation>
    <scope>NUCLEOTIDE SEQUENCE [LARGE SCALE GENOMIC DNA]</scope>
    <source>
        <strain evidence="3">CCUG 57263</strain>
    </source>
</reference>
<dbReference type="RefSeq" id="WP_144939450.1">
    <property type="nucleotide sequence ID" value="NZ_JBHTIU010000086.1"/>
</dbReference>
<dbReference type="Proteomes" id="UP001597120">
    <property type="component" value="Unassembled WGS sequence"/>
</dbReference>
<name>A0ABW3DHA4_9BACL</name>
<gene>
    <name evidence="2" type="ORF">ACFQ03_21090</name>
</gene>
<dbReference type="InterPro" id="IPR025868">
    <property type="entry name" value="Zn_ribbon_dom_put"/>
</dbReference>
<keyword evidence="3" id="KW-1185">Reference proteome</keyword>
<dbReference type="Pfam" id="PF12674">
    <property type="entry name" value="Zn_ribbon_2"/>
    <property type="match status" value="1"/>
</dbReference>